<protein>
    <submittedName>
        <fullName evidence="2">Uncharacterized protein</fullName>
    </submittedName>
</protein>
<evidence type="ECO:0000256" key="1">
    <source>
        <dbReference type="SAM" id="MobiDB-lite"/>
    </source>
</evidence>
<feature type="region of interest" description="Disordered" evidence="1">
    <location>
        <begin position="100"/>
        <end position="120"/>
    </location>
</feature>
<gene>
    <name evidence="2" type="ORF">NDI38_25415</name>
</gene>
<reference evidence="2 3" key="1">
    <citation type="submission" date="2022-04" db="EMBL/GenBank/DDBJ databases">
        <title>Positive selection, recombination, and allopatry shape intraspecific diversity of widespread and dominant cyanobacteria.</title>
        <authorList>
            <person name="Wei J."/>
            <person name="Shu W."/>
            <person name="Hu C."/>
        </authorList>
    </citation>
    <scope>NUCLEOTIDE SEQUENCE [LARGE SCALE GENOMIC DNA]</scope>
    <source>
        <strain evidence="2 3">AS-A4</strain>
    </source>
</reference>
<dbReference type="EMBL" id="JAMPLM010000042">
    <property type="protein sequence ID" value="MEP1061715.1"/>
    <property type="molecule type" value="Genomic_DNA"/>
</dbReference>
<proteinExistence type="predicted"/>
<organism evidence="2 3">
    <name type="scientific">Stenomitos frigidus AS-A4</name>
    <dbReference type="NCBI Taxonomy" id="2933935"/>
    <lineage>
        <taxon>Bacteria</taxon>
        <taxon>Bacillati</taxon>
        <taxon>Cyanobacteriota</taxon>
        <taxon>Cyanophyceae</taxon>
        <taxon>Leptolyngbyales</taxon>
        <taxon>Leptolyngbyaceae</taxon>
        <taxon>Stenomitos</taxon>
    </lineage>
</organism>
<comment type="caution">
    <text evidence="2">The sequence shown here is derived from an EMBL/GenBank/DDBJ whole genome shotgun (WGS) entry which is preliminary data.</text>
</comment>
<dbReference type="RefSeq" id="WP_190449911.1">
    <property type="nucleotide sequence ID" value="NZ_JAMPLM010000042.1"/>
</dbReference>
<evidence type="ECO:0000313" key="3">
    <source>
        <dbReference type="Proteomes" id="UP001476950"/>
    </source>
</evidence>
<keyword evidence="3" id="KW-1185">Reference proteome</keyword>
<sequence length="120" mass="13247">MARLKRSSASVDKAERRIAGLKSINPALDLGKGLTVEAFTELIETTRRRVAAYNTTLSLLDADRAAMLEAEKTLMALSEKMLLGVAFEYGKDSSEYEMAGGVRKSQRKRPIRRISEKAAV</sequence>
<accession>A0ABV0KR71</accession>
<evidence type="ECO:0000313" key="2">
    <source>
        <dbReference type="EMBL" id="MEP1061715.1"/>
    </source>
</evidence>
<dbReference type="Proteomes" id="UP001476950">
    <property type="component" value="Unassembled WGS sequence"/>
</dbReference>
<name>A0ABV0KR71_9CYAN</name>